<dbReference type="EMBL" id="SLWS01000002">
    <property type="protein sequence ID" value="TCO62547.1"/>
    <property type="molecule type" value="Genomic_DNA"/>
</dbReference>
<evidence type="ECO:0000313" key="2">
    <source>
        <dbReference type="Proteomes" id="UP000295680"/>
    </source>
</evidence>
<dbReference type="Proteomes" id="UP000295680">
    <property type="component" value="Unassembled WGS sequence"/>
</dbReference>
<protein>
    <submittedName>
        <fullName evidence="1">Uncharacterized protein</fullName>
    </submittedName>
</protein>
<accession>A0A4R2JTP9</accession>
<reference evidence="1 2" key="1">
    <citation type="submission" date="2019-03" db="EMBL/GenBank/DDBJ databases">
        <title>Genomic Encyclopedia of Type Strains, Phase IV (KMG-IV): sequencing the most valuable type-strain genomes for metagenomic binning, comparative biology and taxonomic classification.</title>
        <authorList>
            <person name="Goeker M."/>
        </authorList>
    </citation>
    <scope>NUCLEOTIDE SEQUENCE [LARGE SCALE GENOMIC DNA]</scope>
    <source>
        <strain evidence="1 2">DSM 45934</strain>
    </source>
</reference>
<name>A0A4R2JTP9_9PSEU</name>
<dbReference type="OrthoDB" id="3698680at2"/>
<gene>
    <name evidence="1" type="ORF">EV192_102686</name>
</gene>
<comment type="caution">
    <text evidence="1">The sequence shown here is derived from an EMBL/GenBank/DDBJ whole genome shotgun (WGS) entry which is preliminary data.</text>
</comment>
<evidence type="ECO:0000313" key="1">
    <source>
        <dbReference type="EMBL" id="TCO62547.1"/>
    </source>
</evidence>
<dbReference type="AlphaFoldDB" id="A0A4R2JTP9"/>
<proteinExistence type="predicted"/>
<dbReference type="RefSeq" id="WP_132114397.1">
    <property type="nucleotide sequence ID" value="NZ_SLWS01000002.1"/>
</dbReference>
<keyword evidence="2" id="KW-1185">Reference proteome</keyword>
<sequence>MNYEAQRLLHALEVFADSLRGGKPRRLAGMLLTKVGGPVAVARLFRPVSPNGEYAAQFRARHEAGMRAEVLRSVQRALETWDRPLSELDQADFDARFVALAHLPRFLDDHAGEPGSISDIGVLAKYCLALHDNMASAWLQRTFQGAPRTSD</sequence>
<organism evidence="1 2">
    <name type="scientific">Actinocrispum wychmicini</name>
    <dbReference type="NCBI Taxonomy" id="1213861"/>
    <lineage>
        <taxon>Bacteria</taxon>
        <taxon>Bacillati</taxon>
        <taxon>Actinomycetota</taxon>
        <taxon>Actinomycetes</taxon>
        <taxon>Pseudonocardiales</taxon>
        <taxon>Pseudonocardiaceae</taxon>
        <taxon>Actinocrispum</taxon>
    </lineage>
</organism>